<gene>
    <name evidence="1" type="ORF">AY601_3207</name>
</gene>
<dbReference type="KEGG" id="pcm:AY601_3207"/>
<accession>A0A127VFT4</accession>
<reference evidence="1 2" key="1">
    <citation type="submission" date="2016-03" db="EMBL/GenBank/DDBJ databases">
        <title>Complete genome sequence of Pedobacter cryoconitis PAMC 27485.</title>
        <authorList>
            <person name="Lee J."/>
            <person name="Kim O.-S."/>
        </authorList>
    </citation>
    <scope>NUCLEOTIDE SEQUENCE [LARGE SCALE GENOMIC DNA]</scope>
    <source>
        <strain evidence="1 2">PAMC 27485</strain>
    </source>
</reference>
<evidence type="ECO:0000313" key="1">
    <source>
        <dbReference type="EMBL" id="AMQ00078.1"/>
    </source>
</evidence>
<keyword evidence="2" id="KW-1185">Reference proteome</keyword>
<name>A0A127VFT4_9SPHI</name>
<organism evidence="1 2">
    <name type="scientific">Pedobacter cryoconitis</name>
    <dbReference type="NCBI Taxonomy" id="188932"/>
    <lineage>
        <taxon>Bacteria</taxon>
        <taxon>Pseudomonadati</taxon>
        <taxon>Bacteroidota</taxon>
        <taxon>Sphingobacteriia</taxon>
        <taxon>Sphingobacteriales</taxon>
        <taxon>Sphingobacteriaceae</taxon>
        <taxon>Pedobacter</taxon>
    </lineage>
</organism>
<dbReference type="AlphaFoldDB" id="A0A127VFT4"/>
<dbReference type="EMBL" id="CP014504">
    <property type="protein sequence ID" value="AMQ00078.1"/>
    <property type="molecule type" value="Genomic_DNA"/>
</dbReference>
<evidence type="ECO:0008006" key="3">
    <source>
        <dbReference type="Google" id="ProtNLM"/>
    </source>
</evidence>
<dbReference type="PATRIC" id="fig|188932.3.peg.3342"/>
<protein>
    <recommendedName>
        <fullName evidence="3">DUF4304 domain-containing protein</fullName>
    </recommendedName>
</protein>
<sequence length="139" mass="15963">MDKYKILLSEISNAIKDLGFKKKGSNFYYNSDGNIGVINLQKSKDSSSEITLFTINIGVYSNSLKIFDQPGIKSKPLVADCHWRQRIGFLLPEQKDYWWHINDNISLDYLITEVTNVLISIAIPEIKNILLIKIWKKIG</sequence>
<evidence type="ECO:0000313" key="2">
    <source>
        <dbReference type="Proteomes" id="UP000071561"/>
    </source>
</evidence>
<dbReference type="Pfam" id="PF14137">
    <property type="entry name" value="DUF4304"/>
    <property type="match status" value="1"/>
</dbReference>
<dbReference type="RefSeq" id="WP_068402787.1">
    <property type="nucleotide sequence ID" value="NZ_CP014504.1"/>
</dbReference>
<proteinExistence type="predicted"/>
<dbReference type="Proteomes" id="UP000071561">
    <property type="component" value="Chromosome"/>
</dbReference>
<dbReference type="OrthoDB" id="8419961at2"/>
<dbReference type="InterPro" id="IPR025412">
    <property type="entry name" value="DUF4304"/>
</dbReference>